<reference evidence="8" key="1">
    <citation type="submission" date="2021-02" db="EMBL/GenBank/DDBJ databases">
        <authorList>
            <person name="Nowell W R."/>
        </authorList>
    </citation>
    <scope>NUCLEOTIDE SEQUENCE</scope>
    <source>
        <strain evidence="8">Ploen Becks lab</strain>
    </source>
</reference>
<dbReference type="SMART" id="SM00392">
    <property type="entry name" value="PROF"/>
    <property type="match status" value="1"/>
</dbReference>
<sequence length="125" mass="13211">MSWQGYVDTLMATKSLTACGVFGHDGSVWAASQGFPLGADAIKQIVASTVDSSKVANGVTMGADKYILLRSDPGVSVILKKALNGIVAYRSAQSCIIGIHDHTVKTEIALTHVGKVIDHLTRHGY</sequence>
<evidence type="ECO:0000256" key="3">
    <source>
        <dbReference type="ARBA" id="ARBA00011583"/>
    </source>
</evidence>
<dbReference type="GO" id="GO:0005938">
    <property type="term" value="C:cell cortex"/>
    <property type="evidence" value="ECO:0007669"/>
    <property type="project" value="TreeGrafter"/>
</dbReference>
<dbReference type="AlphaFoldDB" id="A0A814CUR4"/>
<dbReference type="PANTHER" id="PTHR11604">
    <property type="entry name" value="PROFILIN"/>
    <property type="match status" value="1"/>
</dbReference>
<organism evidence="8 9">
    <name type="scientific">Brachionus calyciflorus</name>
    <dbReference type="NCBI Taxonomy" id="104777"/>
    <lineage>
        <taxon>Eukaryota</taxon>
        <taxon>Metazoa</taxon>
        <taxon>Spiralia</taxon>
        <taxon>Gnathifera</taxon>
        <taxon>Rotifera</taxon>
        <taxon>Eurotatoria</taxon>
        <taxon>Monogononta</taxon>
        <taxon>Pseudotrocha</taxon>
        <taxon>Ploima</taxon>
        <taxon>Brachionidae</taxon>
        <taxon>Brachionus</taxon>
    </lineage>
</organism>
<keyword evidence="4" id="KW-0963">Cytoplasm</keyword>
<dbReference type="GO" id="GO:0005856">
    <property type="term" value="C:cytoskeleton"/>
    <property type="evidence" value="ECO:0007669"/>
    <property type="project" value="UniProtKB-SubCell"/>
</dbReference>
<comment type="similarity">
    <text evidence="2 7">Belongs to the profilin family.</text>
</comment>
<dbReference type="OrthoDB" id="421374at2759"/>
<comment type="subcellular location">
    <subcellularLocation>
        <location evidence="1">Cytoplasm</location>
        <location evidence="1">Cytoskeleton</location>
    </subcellularLocation>
</comment>
<dbReference type="EMBL" id="CAJNOC010002660">
    <property type="protein sequence ID" value="CAF0945282.1"/>
    <property type="molecule type" value="Genomic_DNA"/>
</dbReference>
<dbReference type="InterPro" id="IPR005455">
    <property type="entry name" value="PFN_euk"/>
</dbReference>
<dbReference type="PANTHER" id="PTHR11604:SF0">
    <property type="entry name" value="PROFILIN"/>
    <property type="match status" value="1"/>
</dbReference>
<comment type="caution">
    <text evidence="8">The sequence shown here is derived from an EMBL/GenBank/DDBJ whole genome shotgun (WGS) entry which is preliminary data.</text>
</comment>
<evidence type="ECO:0000256" key="5">
    <source>
        <dbReference type="ARBA" id="ARBA00023203"/>
    </source>
</evidence>
<keyword evidence="9" id="KW-1185">Reference proteome</keyword>
<comment type="subunit">
    <text evidence="3">Occurs in many kinds of cells as a complex with monomeric actin in a 1:1 ratio.</text>
</comment>
<dbReference type="InterPro" id="IPR048278">
    <property type="entry name" value="PFN"/>
</dbReference>
<evidence type="ECO:0000256" key="7">
    <source>
        <dbReference type="RuleBase" id="RU003909"/>
    </source>
</evidence>
<gene>
    <name evidence="8" type="ORF">OXX778_LOCUS13650</name>
</gene>
<dbReference type="SUPFAM" id="SSF55770">
    <property type="entry name" value="Profilin (actin-binding protein)"/>
    <property type="match status" value="1"/>
</dbReference>
<evidence type="ECO:0000256" key="4">
    <source>
        <dbReference type="ARBA" id="ARBA00022490"/>
    </source>
</evidence>
<dbReference type="PROSITE" id="PS00414">
    <property type="entry name" value="PROFILIN"/>
    <property type="match status" value="1"/>
</dbReference>
<evidence type="ECO:0000313" key="9">
    <source>
        <dbReference type="Proteomes" id="UP000663879"/>
    </source>
</evidence>
<dbReference type="Pfam" id="PF00235">
    <property type="entry name" value="Profilin"/>
    <property type="match status" value="1"/>
</dbReference>
<dbReference type="InterPro" id="IPR036140">
    <property type="entry name" value="PFN_sf"/>
</dbReference>
<dbReference type="Gene3D" id="3.30.450.30">
    <property type="entry name" value="Dynein light chain 2a, cytoplasmic"/>
    <property type="match status" value="1"/>
</dbReference>
<dbReference type="Proteomes" id="UP000663879">
    <property type="component" value="Unassembled WGS sequence"/>
</dbReference>
<keyword evidence="6" id="KW-0206">Cytoskeleton</keyword>
<accession>A0A814CUR4</accession>
<protein>
    <recommendedName>
        <fullName evidence="7">Profilin</fullName>
    </recommendedName>
</protein>
<evidence type="ECO:0000256" key="6">
    <source>
        <dbReference type="ARBA" id="ARBA00023212"/>
    </source>
</evidence>
<dbReference type="PRINTS" id="PR01640">
    <property type="entry name" value="PROFILINPLNT"/>
</dbReference>
<keyword evidence="5 7" id="KW-0009">Actin-binding</keyword>
<proteinExistence type="inferred from homology"/>
<dbReference type="InterPro" id="IPR027310">
    <property type="entry name" value="Profilin_CS"/>
</dbReference>
<evidence type="ECO:0000256" key="1">
    <source>
        <dbReference type="ARBA" id="ARBA00004245"/>
    </source>
</evidence>
<evidence type="ECO:0000313" key="8">
    <source>
        <dbReference type="EMBL" id="CAF0945282.1"/>
    </source>
</evidence>
<dbReference type="GO" id="GO:0003785">
    <property type="term" value="F:actin monomer binding"/>
    <property type="evidence" value="ECO:0007669"/>
    <property type="project" value="TreeGrafter"/>
</dbReference>
<evidence type="ECO:0000256" key="2">
    <source>
        <dbReference type="ARBA" id="ARBA00010058"/>
    </source>
</evidence>
<name>A0A814CUR4_9BILA</name>